<gene>
    <name evidence="1" type="ORF">BDY19DRAFT_461229</name>
</gene>
<comment type="caution">
    <text evidence="1">The sequence shown here is derived from an EMBL/GenBank/DDBJ whole genome shotgun (WGS) entry which is preliminary data.</text>
</comment>
<dbReference type="EMBL" id="MU274935">
    <property type="protein sequence ID" value="KAI0085017.1"/>
    <property type="molecule type" value="Genomic_DNA"/>
</dbReference>
<sequence length="180" mass="20176">MPATRTTREPRASAYNRLTPINSLPHEIPRLFFEYTVDSFPHSPSYPRLQSNVSLQSHGSSLASTSDGMSQLGLIDASSFSFLINTPAVLFFRQFSTQHTLIFPLCGRKTPSSNASDSTRQSTTEICKANLLLQVNKHYCNARESHFGMGEESVNELQGRVRRVLYAMHSPPMMFCSELL</sequence>
<reference evidence="1" key="1">
    <citation type="journal article" date="2021" name="Environ. Microbiol.">
        <title>Gene family expansions and transcriptome signatures uncover fungal adaptations to wood decay.</title>
        <authorList>
            <person name="Hage H."/>
            <person name="Miyauchi S."/>
            <person name="Viragh M."/>
            <person name="Drula E."/>
            <person name="Min B."/>
            <person name="Chaduli D."/>
            <person name="Navarro D."/>
            <person name="Favel A."/>
            <person name="Norest M."/>
            <person name="Lesage-Meessen L."/>
            <person name="Balint B."/>
            <person name="Merenyi Z."/>
            <person name="de Eugenio L."/>
            <person name="Morin E."/>
            <person name="Martinez A.T."/>
            <person name="Baldrian P."/>
            <person name="Stursova M."/>
            <person name="Martinez M.J."/>
            <person name="Novotny C."/>
            <person name="Magnuson J.K."/>
            <person name="Spatafora J.W."/>
            <person name="Maurice S."/>
            <person name="Pangilinan J."/>
            <person name="Andreopoulos W."/>
            <person name="LaButti K."/>
            <person name="Hundley H."/>
            <person name="Na H."/>
            <person name="Kuo A."/>
            <person name="Barry K."/>
            <person name="Lipzen A."/>
            <person name="Henrissat B."/>
            <person name="Riley R."/>
            <person name="Ahrendt S."/>
            <person name="Nagy L.G."/>
            <person name="Grigoriev I.V."/>
            <person name="Martin F."/>
            <person name="Rosso M.N."/>
        </authorList>
    </citation>
    <scope>NUCLEOTIDE SEQUENCE</scope>
    <source>
        <strain evidence="1">CBS 384.51</strain>
    </source>
</reference>
<name>A0ACB8TSG3_9APHY</name>
<organism evidence="1 2">
    <name type="scientific">Irpex rosettiformis</name>
    <dbReference type="NCBI Taxonomy" id="378272"/>
    <lineage>
        <taxon>Eukaryota</taxon>
        <taxon>Fungi</taxon>
        <taxon>Dikarya</taxon>
        <taxon>Basidiomycota</taxon>
        <taxon>Agaricomycotina</taxon>
        <taxon>Agaricomycetes</taxon>
        <taxon>Polyporales</taxon>
        <taxon>Irpicaceae</taxon>
        <taxon>Irpex</taxon>
    </lineage>
</organism>
<keyword evidence="2" id="KW-1185">Reference proteome</keyword>
<protein>
    <submittedName>
        <fullName evidence="1">Uncharacterized protein</fullName>
    </submittedName>
</protein>
<accession>A0ACB8TSG3</accession>
<evidence type="ECO:0000313" key="1">
    <source>
        <dbReference type="EMBL" id="KAI0085017.1"/>
    </source>
</evidence>
<proteinExistence type="predicted"/>
<dbReference type="Proteomes" id="UP001055072">
    <property type="component" value="Unassembled WGS sequence"/>
</dbReference>
<evidence type="ECO:0000313" key="2">
    <source>
        <dbReference type="Proteomes" id="UP001055072"/>
    </source>
</evidence>